<dbReference type="Gene3D" id="1.10.150.170">
    <property type="entry name" value="Putative methyltransferase TM0872, insert domain"/>
    <property type="match status" value="1"/>
</dbReference>
<dbReference type="OrthoDB" id="16290at2759"/>
<dbReference type="Pfam" id="PF01795">
    <property type="entry name" value="Methyltransf_5"/>
    <property type="match status" value="1"/>
</dbReference>
<evidence type="ECO:0000313" key="6">
    <source>
        <dbReference type="EMBL" id="ERL85071.1"/>
    </source>
</evidence>
<dbReference type="PANTHER" id="PTHR11265">
    <property type="entry name" value="S-ADENOSYL-METHYLTRANSFERASE MRAW"/>
    <property type="match status" value="1"/>
</dbReference>
<protein>
    <recommendedName>
        <fullName evidence="8">Methyltransferase-like protein 15 homolog</fullName>
    </recommendedName>
</protein>
<dbReference type="InterPro" id="IPR029063">
    <property type="entry name" value="SAM-dependent_MTases_sf"/>
</dbReference>
<evidence type="ECO:0000313" key="5">
    <source>
        <dbReference type="EMBL" id="ENN72865.1"/>
    </source>
</evidence>
<dbReference type="OMA" id="NPAKRTF"/>
<dbReference type="AlphaFoldDB" id="N6TUB4"/>
<dbReference type="EMBL" id="KB741208">
    <property type="protein sequence ID" value="ENN72865.1"/>
    <property type="molecule type" value="Genomic_DNA"/>
</dbReference>
<evidence type="ECO:0000313" key="7">
    <source>
        <dbReference type="Proteomes" id="UP000030742"/>
    </source>
</evidence>
<evidence type="ECO:0000256" key="1">
    <source>
        <dbReference type="ARBA" id="ARBA00010396"/>
    </source>
</evidence>
<accession>N6TUB4</accession>
<proteinExistence type="inferred from homology"/>
<dbReference type="SUPFAM" id="SSF53335">
    <property type="entry name" value="S-adenosyl-L-methionine-dependent methyltransferases"/>
    <property type="match status" value="1"/>
</dbReference>
<organism evidence="5">
    <name type="scientific">Dendroctonus ponderosae</name>
    <name type="common">Mountain pine beetle</name>
    <dbReference type="NCBI Taxonomy" id="77166"/>
    <lineage>
        <taxon>Eukaryota</taxon>
        <taxon>Metazoa</taxon>
        <taxon>Ecdysozoa</taxon>
        <taxon>Arthropoda</taxon>
        <taxon>Hexapoda</taxon>
        <taxon>Insecta</taxon>
        <taxon>Pterygota</taxon>
        <taxon>Neoptera</taxon>
        <taxon>Endopterygota</taxon>
        <taxon>Coleoptera</taxon>
        <taxon>Polyphaga</taxon>
        <taxon>Cucujiformia</taxon>
        <taxon>Curculionidae</taxon>
        <taxon>Scolytinae</taxon>
        <taxon>Dendroctonus</taxon>
    </lineage>
</organism>
<keyword evidence="2" id="KW-0489">Methyltransferase</keyword>
<dbReference type="InterPro" id="IPR002903">
    <property type="entry name" value="RsmH"/>
</dbReference>
<dbReference type="HOGENOM" id="CLU_038422_1_0_1"/>
<evidence type="ECO:0008006" key="8">
    <source>
        <dbReference type="Google" id="ProtNLM"/>
    </source>
</evidence>
<dbReference type="InterPro" id="IPR023397">
    <property type="entry name" value="SAM-dep_MeTrfase_MraW_recog"/>
</dbReference>
<dbReference type="GO" id="GO:0070475">
    <property type="term" value="P:rRNA base methylation"/>
    <property type="evidence" value="ECO:0007669"/>
    <property type="project" value="TreeGrafter"/>
</dbReference>
<evidence type="ECO:0000256" key="2">
    <source>
        <dbReference type="ARBA" id="ARBA00022603"/>
    </source>
</evidence>
<reference evidence="5 7" key="1">
    <citation type="journal article" date="2013" name="Genome Biol.">
        <title>Draft genome of the mountain pine beetle, Dendroctonus ponderosae Hopkins, a major forest pest.</title>
        <authorList>
            <person name="Keeling C.I."/>
            <person name="Yuen M.M."/>
            <person name="Liao N.Y."/>
            <person name="Docking T.R."/>
            <person name="Chan S.K."/>
            <person name="Taylor G.A."/>
            <person name="Palmquist D.L."/>
            <person name="Jackman S.D."/>
            <person name="Nguyen A."/>
            <person name="Li M."/>
            <person name="Henderson H."/>
            <person name="Janes J.K."/>
            <person name="Zhao Y."/>
            <person name="Pandoh P."/>
            <person name="Moore R."/>
            <person name="Sperling F.A."/>
            <person name="Huber D.P."/>
            <person name="Birol I."/>
            <person name="Jones S.J."/>
            <person name="Bohlmann J."/>
        </authorList>
    </citation>
    <scope>NUCLEOTIDE SEQUENCE</scope>
</reference>
<keyword evidence="3" id="KW-0808">Transferase</keyword>
<keyword evidence="4" id="KW-0949">S-adenosyl-L-methionine</keyword>
<dbReference type="EMBL" id="KB631654">
    <property type="protein sequence ID" value="ERL85071.1"/>
    <property type="molecule type" value="Genomic_DNA"/>
</dbReference>
<name>N6TUB4_DENPD</name>
<dbReference type="PANTHER" id="PTHR11265:SF0">
    <property type="entry name" value="12S RRNA N4-METHYLCYTIDINE METHYLTRANSFERASE"/>
    <property type="match status" value="1"/>
</dbReference>
<evidence type="ECO:0000256" key="4">
    <source>
        <dbReference type="ARBA" id="ARBA00022691"/>
    </source>
</evidence>
<dbReference type="Gene3D" id="3.40.50.150">
    <property type="entry name" value="Vaccinia Virus protein VP39"/>
    <property type="match status" value="1"/>
</dbReference>
<feature type="non-terminal residue" evidence="5">
    <location>
        <position position="1"/>
    </location>
</feature>
<dbReference type="HAMAP" id="MF_01007">
    <property type="entry name" value="16SrRNA_methyltr_H"/>
    <property type="match status" value="1"/>
</dbReference>
<comment type="similarity">
    <text evidence="1">Belongs to the methyltransferase superfamily. RsmH family.</text>
</comment>
<gene>
    <name evidence="6" type="ORF">D910_02494</name>
    <name evidence="5" type="ORF">YQE_10514</name>
</gene>
<dbReference type="GO" id="GO:0071424">
    <property type="term" value="F:rRNA (cytosine-N4-)-methyltransferase activity"/>
    <property type="evidence" value="ECO:0007669"/>
    <property type="project" value="TreeGrafter"/>
</dbReference>
<dbReference type="NCBIfam" id="TIGR00006">
    <property type="entry name" value="16S rRNA (cytosine(1402)-N(4))-methyltransferase RsmH"/>
    <property type="match status" value="1"/>
</dbReference>
<dbReference type="Pfam" id="PF20180">
    <property type="entry name" value="UQCC2_CBP6"/>
    <property type="match status" value="1"/>
</dbReference>
<dbReference type="SUPFAM" id="SSF81799">
    <property type="entry name" value="Putative methyltransferase TM0872, insert domain"/>
    <property type="match status" value="1"/>
</dbReference>
<sequence>MALAAGSYKRILGILEKWPIDPTKAGGRDYCEHLLKHVTQAYKDNTFEANYKYWDQQYVALQKLVNNSNKNKFPRLLSSSATTLTAEQCHQVLSNEVMEELRNEDKRSFLKKLISLRSSKKCLGTKIEMPHVPVMVNEVVAFLEPQKHEIIVDMTFGSGGHSRRILHEQPTVKILAVDRDPLAQSYAKQLAEEFPDRVTPLLGKFSDLPQLLAEEGFGRNSIDSFLFDYGCSSMQFDLPDRGFSLNKNGPLDMRMDGNRDPGIPTAADVLANASEEDLGKIIKYYGEEKQAKKVARAIVESRYLFKRLTTTEELTDLIHTVLSEELANKRRSSTARIFQALRIFVNNELNEINYGLVLAHHYLKLGGRLVTITFHSLEDTIVKRHLLGNLIENCANPLPLKFSSHNFNLEVDDVNQILSSNWKPLHQHVIVPSYDELEANSRCRSAKLRAAVKVK</sequence>
<dbReference type="Proteomes" id="UP000030742">
    <property type="component" value="Unassembled WGS sequence"/>
</dbReference>
<dbReference type="STRING" id="77166.N6TUB4"/>
<evidence type="ECO:0000256" key="3">
    <source>
        <dbReference type="ARBA" id="ARBA00022679"/>
    </source>
</evidence>